<keyword evidence="3" id="KW-0732">Signal</keyword>
<sequence length="392" mass="42688">MKPLTTTMIPFLLLVIPIVGAFAACPPVSLNTSTNVWKNLSLYHNVYYSEQVLAAGPKIQDPVLQKKALQIADVGVFYWVNNVSNIQAVESAVGNSKVPCDRIVGVVLQGIEGRNCTSPRFKVTAVETYKREFVDPLSKIIGQNPGTAFAVIVEPGPLGNIVVNLDSNLPSCAELRSTYRGNAAYAIRTLNLPNVVLYLDAGHGGTIGLDKHLKLGAEELAALYKLAGSPSQVRGIAVNTANYNSWDLSPGEFSNPWKKPENFAINEQRFITMLGKELAKVGVPHHAIMDTSRNGAQGWRYEWEDWCNIYGAGFGRRPTAEGLGLELADAFVWAKAGGVSDGTSDESSPSYDPFCGKVDAFKPSPEAGEWNQEYFEMLLENARPEIEVDHGN</sequence>
<evidence type="ECO:0000256" key="2">
    <source>
        <dbReference type="PIRSR" id="PIRSR001100-2"/>
    </source>
</evidence>
<feature type="chain" id="PRO_5042666540" description="Glucanase" evidence="3">
    <location>
        <begin position="24"/>
        <end position="392"/>
    </location>
</feature>
<feature type="signal peptide" evidence="3">
    <location>
        <begin position="1"/>
        <end position="23"/>
    </location>
</feature>
<dbReference type="EMBL" id="MU864778">
    <property type="protein sequence ID" value="KAK4182068.1"/>
    <property type="molecule type" value="Genomic_DNA"/>
</dbReference>
<comment type="similarity">
    <text evidence="3">Belongs to the glycosyl hydrolase family 6.</text>
</comment>
<proteinExistence type="inferred from homology"/>
<feature type="binding site" evidence="2">
    <location>
        <position position="79"/>
    </location>
    <ligand>
        <name>substrate</name>
    </ligand>
</feature>
<dbReference type="PRINTS" id="PR00733">
    <property type="entry name" value="GLHYDRLASE6"/>
</dbReference>
<dbReference type="InterPro" id="IPR016288">
    <property type="entry name" value="Beta_cellobiohydrolase"/>
</dbReference>
<keyword evidence="3" id="KW-0326">Glycosidase</keyword>
<dbReference type="AlphaFoldDB" id="A0AAN6WI62"/>
<comment type="caution">
    <text evidence="4">The sequence shown here is derived from an EMBL/GenBank/DDBJ whole genome shotgun (WGS) entry which is preliminary data.</text>
</comment>
<evidence type="ECO:0000256" key="3">
    <source>
        <dbReference type="RuleBase" id="RU361186"/>
    </source>
</evidence>
<reference evidence="4" key="1">
    <citation type="journal article" date="2023" name="Mol. Phylogenet. Evol.">
        <title>Genome-scale phylogeny and comparative genomics of the fungal order Sordariales.</title>
        <authorList>
            <person name="Hensen N."/>
            <person name="Bonometti L."/>
            <person name="Westerberg I."/>
            <person name="Brannstrom I.O."/>
            <person name="Guillou S."/>
            <person name="Cros-Aarteil S."/>
            <person name="Calhoun S."/>
            <person name="Haridas S."/>
            <person name="Kuo A."/>
            <person name="Mondo S."/>
            <person name="Pangilinan J."/>
            <person name="Riley R."/>
            <person name="LaButti K."/>
            <person name="Andreopoulos B."/>
            <person name="Lipzen A."/>
            <person name="Chen C."/>
            <person name="Yan M."/>
            <person name="Daum C."/>
            <person name="Ng V."/>
            <person name="Clum A."/>
            <person name="Steindorff A."/>
            <person name="Ohm R.A."/>
            <person name="Martin F."/>
            <person name="Silar P."/>
            <person name="Natvig D.O."/>
            <person name="Lalanne C."/>
            <person name="Gautier V."/>
            <person name="Ament-Velasquez S.L."/>
            <person name="Kruys A."/>
            <person name="Hutchinson M.I."/>
            <person name="Powell A.J."/>
            <person name="Barry K."/>
            <person name="Miller A.N."/>
            <person name="Grigoriev I.V."/>
            <person name="Debuchy R."/>
            <person name="Gladieux P."/>
            <person name="Hiltunen Thoren M."/>
            <person name="Johannesson H."/>
        </authorList>
    </citation>
    <scope>NUCLEOTIDE SEQUENCE</scope>
    <source>
        <strain evidence="4">PSN309</strain>
    </source>
</reference>
<dbReference type="GO" id="GO:0004553">
    <property type="term" value="F:hydrolase activity, hydrolyzing O-glycosyl compounds"/>
    <property type="evidence" value="ECO:0007669"/>
    <property type="project" value="InterPro"/>
</dbReference>
<name>A0AAN6WI62_9PEZI</name>
<dbReference type="Gene3D" id="3.20.20.40">
    <property type="entry name" value="1, 4-beta cellobiohydrolase"/>
    <property type="match status" value="1"/>
</dbReference>
<feature type="active site" description="Proton acceptor" evidence="1">
    <location>
        <position position="341"/>
    </location>
</feature>
<keyword evidence="3 4" id="KW-0378">Hydrolase</keyword>
<keyword evidence="3" id="KW-0624">Polysaccharide degradation</keyword>
<dbReference type="Proteomes" id="UP001302126">
    <property type="component" value="Unassembled WGS sequence"/>
</dbReference>
<accession>A0AAN6WI62</accession>
<dbReference type="PANTHER" id="PTHR34876">
    <property type="match status" value="1"/>
</dbReference>
<dbReference type="PROSITE" id="PS51257">
    <property type="entry name" value="PROKAR_LIPOPROTEIN"/>
    <property type="match status" value="1"/>
</dbReference>
<dbReference type="SUPFAM" id="SSF51989">
    <property type="entry name" value="Glycosyl hydrolases family 6, cellulases"/>
    <property type="match status" value="1"/>
</dbReference>
<dbReference type="Pfam" id="PF01341">
    <property type="entry name" value="Glyco_hydro_6"/>
    <property type="match status" value="1"/>
</dbReference>
<evidence type="ECO:0000313" key="4">
    <source>
        <dbReference type="EMBL" id="KAK4182068.1"/>
    </source>
</evidence>
<feature type="binding site" evidence="2">
    <location>
        <position position="242"/>
    </location>
    <ligand>
        <name>substrate</name>
    </ligand>
</feature>
<gene>
    <name evidence="4" type="ORF">QBC35DRAFT_550341</name>
</gene>
<feature type="binding site" evidence="2">
    <location>
        <position position="203"/>
    </location>
    <ligand>
        <name>substrate</name>
    </ligand>
</feature>
<dbReference type="InterPro" id="IPR036434">
    <property type="entry name" value="Beta_cellobiohydrolase_sf"/>
</dbReference>
<protein>
    <recommendedName>
        <fullName evidence="3">Glucanase</fullName>
        <ecNumber evidence="3">3.2.1.-</ecNumber>
    </recommendedName>
</protein>
<dbReference type="PIRSF" id="PIRSF001100">
    <property type="entry name" value="Beta_cellobiohydrolase"/>
    <property type="match status" value="1"/>
</dbReference>
<feature type="binding site" evidence="2">
    <location>
        <position position="335"/>
    </location>
    <ligand>
        <name>substrate</name>
    </ligand>
</feature>
<organism evidence="4 5">
    <name type="scientific">Podospora australis</name>
    <dbReference type="NCBI Taxonomy" id="1536484"/>
    <lineage>
        <taxon>Eukaryota</taxon>
        <taxon>Fungi</taxon>
        <taxon>Dikarya</taxon>
        <taxon>Ascomycota</taxon>
        <taxon>Pezizomycotina</taxon>
        <taxon>Sordariomycetes</taxon>
        <taxon>Sordariomycetidae</taxon>
        <taxon>Sordariales</taxon>
        <taxon>Podosporaceae</taxon>
        <taxon>Podospora</taxon>
    </lineage>
</organism>
<evidence type="ECO:0000256" key="1">
    <source>
        <dbReference type="PIRSR" id="PIRSR001100-1"/>
    </source>
</evidence>
<feature type="binding site" evidence="2">
    <location>
        <position position="306"/>
    </location>
    <ligand>
        <name>substrate</name>
    </ligand>
</feature>
<evidence type="ECO:0000313" key="5">
    <source>
        <dbReference type="Proteomes" id="UP001302126"/>
    </source>
</evidence>
<keyword evidence="5" id="KW-1185">Reference proteome</keyword>
<dbReference type="EC" id="3.2.1.-" evidence="3"/>
<dbReference type="GO" id="GO:0030245">
    <property type="term" value="P:cellulose catabolic process"/>
    <property type="evidence" value="ECO:0007669"/>
    <property type="project" value="UniProtKB-KW"/>
</dbReference>
<reference evidence="4" key="2">
    <citation type="submission" date="2023-05" db="EMBL/GenBank/DDBJ databases">
        <authorList>
            <consortium name="Lawrence Berkeley National Laboratory"/>
            <person name="Steindorff A."/>
            <person name="Hensen N."/>
            <person name="Bonometti L."/>
            <person name="Westerberg I."/>
            <person name="Brannstrom I.O."/>
            <person name="Guillou S."/>
            <person name="Cros-Aarteil S."/>
            <person name="Calhoun S."/>
            <person name="Haridas S."/>
            <person name="Kuo A."/>
            <person name="Mondo S."/>
            <person name="Pangilinan J."/>
            <person name="Riley R."/>
            <person name="Labutti K."/>
            <person name="Andreopoulos B."/>
            <person name="Lipzen A."/>
            <person name="Chen C."/>
            <person name="Yanf M."/>
            <person name="Daum C."/>
            <person name="Ng V."/>
            <person name="Clum A."/>
            <person name="Ohm R."/>
            <person name="Martin F."/>
            <person name="Silar P."/>
            <person name="Natvig D."/>
            <person name="Lalanne C."/>
            <person name="Gautier V."/>
            <person name="Ament-Velasquez S.L."/>
            <person name="Kruys A."/>
            <person name="Hutchinson M.I."/>
            <person name="Powell A.J."/>
            <person name="Barry K."/>
            <person name="Miller A.N."/>
            <person name="Grigoriev I.V."/>
            <person name="Debuchy R."/>
            <person name="Gladieux P."/>
            <person name="Thoren M.H."/>
            <person name="Johannesson H."/>
        </authorList>
    </citation>
    <scope>NUCLEOTIDE SEQUENCE</scope>
    <source>
        <strain evidence="4">PSN309</strain>
    </source>
</reference>
<keyword evidence="3" id="KW-0119">Carbohydrate metabolism</keyword>
<keyword evidence="3" id="KW-0136">Cellulose degradation</keyword>
<dbReference type="PANTHER" id="PTHR34876:SF2">
    <property type="entry name" value="GLUCANASE"/>
    <property type="match status" value="1"/>
</dbReference>